<dbReference type="InterPro" id="IPR038765">
    <property type="entry name" value="Papain-like_cys_pep_sf"/>
</dbReference>
<name>A0A2S5KMM8_9PROT</name>
<dbReference type="Proteomes" id="UP000238196">
    <property type="component" value="Unassembled WGS sequence"/>
</dbReference>
<proteinExistence type="predicted"/>
<feature type="chain" id="PRO_5015629850" description="DUF3857 domain-containing protein" evidence="1">
    <location>
        <begin position="27"/>
        <end position="671"/>
    </location>
</feature>
<evidence type="ECO:0008006" key="6">
    <source>
        <dbReference type="Google" id="ProtNLM"/>
    </source>
</evidence>
<feature type="signal peptide" evidence="1">
    <location>
        <begin position="1"/>
        <end position="26"/>
    </location>
</feature>
<dbReference type="AlphaFoldDB" id="A0A2S5KMM8"/>
<protein>
    <recommendedName>
        <fullName evidence="6">DUF3857 domain-containing protein</fullName>
    </recommendedName>
</protein>
<dbReference type="InterPro" id="IPR002931">
    <property type="entry name" value="Transglutaminase-like"/>
</dbReference>
<evidence type="ECO:0000313" key="4">
    <source>
        <dbReference type="EMBL" id="PPC75990.1"/>
    </source>
</evidence>
<feature type="domain" description="Transglutaminase-like" evidence="2">
    <location>
        <begin position="288"/>
        <end position="391"/>
    </location>
</feature>
<reference evidence="4 5" key="1">
    <citation type="submission" date="2018-02" db="EMBL/GenBank/DDBJ databases">
        <title>novel marine gammaproteobacteria from coastal saline agro ecosystem.</title>
        <authorList>
            <person name="Krishnan R."/>
            <person name="Ramesh Kumar N."/>
        </authorList>
    </citation>
    <scope>NUCLEOTIDE SEQUENCE [LARGE SCALE GENOMIC DNA]</scope>
    <source>
        <strain evidence="4 5">228</strain>
    </source>
</reference>
<comment type="caution">
    <text evidence="4">The sequence shown here is derived from an EMBL/GenBank/DDBJ whole genome shotgun (WGS) entry which is preliminary data.</text>
</comment>
<evidence type="ECO:0000313" key="5">
    <source>
        <dbReference type="Proteomes" id="UP000238196"/>
    </source>
</evidence>
<dbReference type="InterPro" id="IPR024618">
    <property type="entry name" value="DUF3857"/>
</dbReference>
<feature type="domain" description="DUF3857" evidence="3">
    <location>
        <begin position="74"/>
        <end position="224"/>
    </location>
</feature>
<dbReference type="Pfam" id="PF01841">
    <property type="entry name" value="Transglut_core"/>
    <property type="match status" value="1"/>
</dbReference>
<evidence type="ECO:0000259" key="2">
    <source>
        <dbReference type="Pfam" id="PF01841"/>
    </source>
</evidence>
<dbReference type="SUPFAM" id="SSF54001">
    <property type="entry name" value="Cysteine proteinases"/>
    <property type="match status" value="1"/>
</dbReference>
<dbReference type="OrthoDB" id="8595007at2"/>
<evidence type="ECO:0000259" key="3">
    <source>
        <dbReference type="Pfam" id="PF12969"/>
    </source>
</evidence>
<dbReference type="EMBL" id="PRLP01000058">
    <property type="protein sequence ID" value="PPC75990.1"/>
    <property type="molecule type" value="Genomic_DNA"/>
</dbReference>
<sequence>MMKVTLPVFRLALLTAAVMVATGAQAAKTVGVNPTTASWIMPEAVSTSARIPQEEVRDGEYYLLSDQQVRVDAKGDVAHYSHFAVKVVNQQGLADASKINVAFDPSYESLTFHQVKIIRDGKVINKLKGSDIPVISSEPDIRDSIYEGQLTTNLLLDDVRVGDIVEYSLTRNGQNPVYAGRFGYFLDTQWSIPLHGQHFRLLWEKNTPLNLRQFNRNVEVSTIPYAGGVKYVIDNPSPPTLYTNSEAPDWFNPYGYVQFSEFGNWQGVVSWAIPLYRDAIRTDAAIQSIAQQIRSAYPSSQDQQIVAALEYVQSKIRYVGIEIGENSHRPSPASETLARRYGDCKDKVILMISILRALGVEAQPALVSTDKEDAIASYLPTINAFNHVIVHLSRQGKSVWLDPTRDSQHGQLQDIYQPDYGYALVIDANTTALTAMTQATTQHATVINDTFDVSKGAQGEGRFTTDRTMNGLDAELVRDRLAKGAQDLRGRYLTAFQWYYPKLDALQPMAFNDNTASGQLRAKGDYRVPEIWTENDNDLQYQTAFYPTEIYRYLDKPDQLKRIAPFTLSFPVNIQQNIAVTLEDKKWKFKKENFVEDNDYFHYERQVRYDSGKDLLTLSYQFQIKKKYVPADDIDSYMKARKRVIDHGEMWVVEPYPMVLRTLRSGKNTSS</sequence>
<dbReference type="Gene3D" id="3.10.620.30">
    <property type="match status" value="1"/>
</dbReference>
<evidence type="ECO:0000256" key="1">
    <source>
        <dbReference type="SAM" id="SignalP"/>
    </source>
</evidence>
<organism evidence="4 5">
    <name type="scientific">Proteobacteria bacterium 228</name>
    <dbReference type="NCBI Taxonomy" id="2083153"/>
    <lineage>
        <taxon>Bacteria</taxon>
        <taxon>Pseudomonadati</taxon>
        <taxon>Pseudomonadota</taxon>
    </lineage>
</organism>
<accession>A0A2S5KMM8</accession>
<gene>
    <name evidence="4" type="ORF">C4K68_17605</name>
</gene>
<keyword evidence="1" id="KW-0732">Signal</keyword>
<dbReference type="Pfam" id="PF12969">
    <property type="entry name" value="DUF3857"/>
    <property type="match status" value="1"/>
</dbReference>
<dbReference type="Gene3D" id="2.60.40.3140">
    <property type="match status" value="1"/>
</dbReference>